<evidence type="ECO:0000313" key="2">
    <source>
        <dbReference type="EMBL" id="MEJ8811554.1"/>
    </source>
</evidence>
<feature type="transmembrane region" description="Helical" evidence="1">
    <location>
        <begin position="102"/>
        <end position="122"/>
    </location>
</feature>
<dbReference type="PANTHER" id="PTHR34368:SF1">
    <property type="entry name" value="OS01G0962200 PROTEIN"/>
    <property type="match status" value="1"/>
</dbReference>
<keyword evidence="1" id="KW-0812">Transmembrane</keyword>
<feature type="transmembrane region" description="Helical" evidence="1">
    <location>
        <begin position="181"/>
        <end position="201"/>
    </location>
</feature>
<comment type="caution">
    <text evidence="2">The sequence shown here is derived from an EMBL/GenBank/DDBJ whole genome shotgun (WGS) entry which is preliminary data.</text>
</comment>
<reference evidence="2 3" key="1">
    <citation type="submission" date="2024-03" db="EMBL/GenBank/DDBJ databases">
        <title>Novel species of the genus Variovorax.</title>
        <authorList>
            <person name="Liu Q."/>
            <person name="Xin Y.-H."/>
        </authorList>
    </citation>
    <scope>NUCLEOTIDE SEQUENCE [LARGE SCALE GENOMIC DNA]</scope>
    <source>
        <strain evidence="2 3">KACC 18899</strain>
    </source>
</reference>
<dbReference type="RefSeq" id="WP_340356841.1">
    <property type="nucleotide sequence ID" value="NZ_JBBKZU010000004.1"/>
</dbReference>
<gene>
    <name evidence="2" type="ORF">WKW77_10795</name>
</gene>
<accession>A0ABU8VD12</accession>
<sequence>MSLSSLSNRERCLLSLFALLLLAAIAGPAIPVSAPAGAPFADEQAWGAVPNAMDVLSNLPFAAIGIWGLRWLRWLDCAHEEALDAAPVQHAGWHQPVNTLDCAWMFFAGLILTALGSAFYHLQPDSVRLAADRAGMAVAFAGLIGFATCERVSARAGWPAAWFTLIGGLLAAAVCHETGNALPWALVQFGGMALVALLSFARPTSGAVGLRLGWVIFFYALAKLFELADHAIFEATHHLISGHSLKHLTAALAALPVLHALQSIGRQTLRHNPGAVTVTA</sequence>
<organism evidence="2 3">
    <name type="scientific">Variovorax ureilyticus</name>
    <dbReference type="NCBI Taxonomy" id="1836198"/>
    <lineage>
        <taxon>Bacteria</taxon>
        <taxon>Pseudomonadati</taxon>
        <taxon>Pseudomonadota</taxon>
        <taxon>Betaproteobacteria</taxon>
        <taxon>Burkholderiales</taxon>
        <taxon>Comamonadaceae</taxon>
        <taxon>Variovorax</taxon>
    </lineage>
</organism>
<keyword evidence="1" id="KW-0472">Membrane</keyword>
<dbReference type="EMBL" id="JBBKZU010000004">
    <property type="protein sequence ID" value="MEJ8811554.1"/>
    <property type="molecule type" value="Genomic_DNA"/>
</dbReference>
<dbReference type="PANTHER" id="PTHR34368">
    <property type="entry name" value="OS01G0962200 PROTEIN"/>
    <property type="match status" value="1"/>
</dbReference>
<evidence type="ECO:0000313" key="3">
    <source>
        <dbReference type="Proteomes" id="UP001365846"/>
    </source>
</evidence>
<dbReference type="Proteomes" id="UP001365846">
    <property type="component" value="Unassembled WGS sequence"/>
</dbReference>
<protein>
    <recommendedName>
        <fullName evidence="4">Alkaline phytoceramidase</fullName>
    </recommendedName>
</protein>
<keyword evidence="1" id="KW-1133">Transmembrane helix</keyword>
<proteinExistence type="predicted"/>
<name>A0ABU8VD12_9BURK</name>
<feature type="transmembrane region" description="Helical" evidence="1">
    <location>
        <begin position="156"/>
        <end position="175"/>
    </location>
</feature>
<keyword evidence="3" id="KW-1185">Reference proteome</keyword>
<evidence type="ECO:0008006" key="4">
    <source>
        <dbReference type="Google" id="ProtNLM"/>
    </source>
</evidence>
<feature type="transmembrane region" description="Helical" evidence="1">
    <location>
        <begin position="134"/>
        <end position="149"/>
    </location>
</feature>
<evidence type="ECO:0000256" key="1">
    <source>
        <dbReference type="SAM" id="Phobius"/>
    </source>
</evidence>